<feature type="transmembrane region" description="Helical" evidence="7">
    <location>
        <begin position="57"/>
        <end position="81"/>
    </location>
</feature>
<feature type="transmembrane region" description="Helical" evidence="7">
    <location>
        <begin position="29"/>
        <end position="51"/>
    </location>
</feature>
<evidence type="ECO:0000256" key="5">
    <source>
        <dbReference type="ARBA" id="ARBA00022989"/>
    </source>
</evidence>
<keyword evidence="3" id="KW-1003">Cell membrane</keyword>
<evidence type="ECO:0000256" key="6">
    <source>
        <dbReference type="ARBA" id="ARBA00023136"/>
    </source>
</evidence>
<gene>
    <name evidence="8" type="ORF">J2Z32_001336</name>
</gene>
<evidence type="ECO:0000313" key="9">
    <source>
        <dbReference type="Proteomes" id="UP001519272"/>
    </source>
</evidence>
<dbReference type="PANTHER" id="PTHR33884:SF3">
    <property type="entry name" value="UPF0410 PROTEIN YMGE"/>
    <property type="match status" value="1"/>
</dbReference>
<accession>A0ABS4FQ52</accession>
<comment type="subcellular location">
    <subcellularLocation>
        <location evidence="1">Cell membrane</location>
        <topology evidence="1">Multi-pass membrane protein</topology>
    </subcellularLocation>
</comment>
<proteinExistence type="inferred from homology"/>
<evidence type="ECO:0000256" key="2">
    <source>
        <dbReference type="ARBA" id="ARBA00011006"/>
    </source>
</evidence>
<sequence>MFLLWSLLIGGSIGWLAGIIVGRDIPGGVLGNVVAGFVGAWIGNLFLGSWGPVLGTFYIFPTLLGAIILVLIVSLIMSSLLRSRS</sequence>
<feature type="transmembrane region" description="Helical" evidence="7">
    <location>
        <begin position="6"/>
        <end position="22"/>
    </location>
</feature>
<dbReference type="Proteomes" id="UP001519272">
    <property type="component" value="Unassembled WGS sequence"/>
</dbReference>
<keyword evidence="4 7" id="KW-0812">Transmembrane</keyword>
<keyword evidence="9" id="KW-1185">Reference proteome</keyword>
<evidence type="ECO:0000256" key="7">
    <source>
        <dbReference type="SAM" id="Phobius"/>
    </source>
</evidence>
<evidence type="ECO:0000313" key="8">
    <source>
        <dbReference type="EMBL" id="MBP1904713.1"/>
    </source>
</evidence>
<dbReference type="PANTHER" id="PTHR33884">
    <property type="entry name" value="UPF0410 PROTEIN YMGE"/>
    <property type="match status" value="1"/>
</dbReference>
<name>A0ABS4FQ52_9BACL</name>
<reference evidence="8 9" key="1">
    <citation type="submission" date="2021-03" db="EMBL/GenBank/DDBJ databases">
        <title>Genomic Encyclopedia of Type Strains, Phase IV (KMG-IV): sequencing the most valuable type-strain genomes for metagenomic binning, comparative biology and taxonomic classification.</title>
        <authorList>
            <person name="Goeker M."/>
        </authorList>
    </citation>
    <scope>NUCLEOTIDE SEQUENCE [LARGE SCALE GENOMIC DNA]</scope>
    <source>
        <strain evidence="8 9">DSM 14349</strain>
    </source>
</reference>
<dbReference type="RefSeq" id="WP_210088376.1">
    <property type="nucleotide sequence ID" value="NZ_JAGGKG010000004.1"/>
</dbReference>
<evidence type="ECO:0000256" key="4">
    <source>
        <dbReference type="ARBA" id="ARBA00022692"/>
    </source>
</evidence>
<dbReference type="EMBL" id="JAGGKG010000004">
    <property type="protein sequence ID" value="MBP1904713.1"/>
    <property type="molecule type" value="Genomic_DNA"/>
</dbReference>
<evidence type="ECO:0000256" key="3">
    <source>
        <dbReference type="ARBA" id="ARBA00022475"/>
    </source>
</evidence>
<comment type="similarity">
    <text evidence="2">Belongs to the UPF0410 family.</text>
</comment>
<protein>
    <submittedName>
        <fullName evidence="8">Membrane protein YeaQ/YmgE (Transglycosylase-associated protein family)</fullName>
    </submittedName>
</protein>
<dbReference type="InterPro" id="IPR007341">
    <property type="entry name" value="Transgly_assoc"/>
</dbReference>
<comment type="caution">
    <text evidence="8">The sequence shown here is derived from an EMBL/GenBank/DDBJ whole genome shotgun (WGS) entry which is preliminary data.</text>
</comment>
<keyword evidence="6 7" id="KW-0472">Membrane</keyword>
<dbReference type="Pfam" id="PF04226">
    <property type="entry name" value="Transgly_assoc"/>
    <property type="match status" value="1"/>
</dbReference>
<evidence type="ECO:0000256" key="1">
    <source>
        <dbReference type="ARBA" id="ARBA00004651"/>
    </source>
</evidence>
<keyword evidence="5 7" id="KW-1133">Transmembrane helix</keyword>
<organism evidence="8 9">
    <name type="scientific">Paenibacillus turicensis</name>
    <dbReference type="NCBI Taxonomy" id="160487"/>
    <lineage>
        <taxon>Bacteria</taxon>
        <taxon>Bacillati</taxon>
        <taxon>Bacillota</taxon>
        <taxon>Bacilli</taxon>
        <taxon>Bacillales</taxon>
        <taxon>Paenibacillaceae</taxon>
        <taxon>Paenibacillus</taxon>
    </lineage>
</organism>